<keyword evidence="7" id="KW-0684">Rhamnose metabolism</keyword>
<evidence type="ECO:0000256" key="1">
    <source>
        <dbReference type="ARBA" id="ARBA00009156"/>
    </source>
</evidence>
<comment type="caution">
    <text evidence="10">The sequence shown here is derived from an EMBL/GenBank/DDBJ whole genome shotgun (WGS) entry which is preliminary data.</text>
</comment>
<evidence type="ECO:0000256" key="7">
    <source>
        <dbReference type="ARBA" id="ARBA00023308"/>
    </source>
</evidence>
<evidence type="ECO:0000259" key="8">
    <source>
        <dbReference type="Pfam" id="PF00370"/>
    </source>
</evidence>
<keyword evidence="3" id="KW-0547">Nucleotide-binding</keyword>
<feature type="domain" description="Carbohydrate kinase FGGY N-terminal" evidence="8">
    <location>
        <begin position="4"/>
        <end position="244"/>
    </location>
</feature>
<dbReference type="PANTHER" id="PTHR10196:SF93">
    <property type="entry name" value="L-RHAMNULOKINASE"/>
    <property type="match status" value="1"/>
</dbReference>
<name>A0ABP9UQ94_9BACT</name>
<accession>A0ABP9UQ94</accession>
<keyword evidence="4" id="KW-0418">Kinase</keyword>
<dbReference type="Pfam" id="PF02782">
    <property type="entry name" value="FGGY_C"/>
    <property type="match status" value="1"/>
</dbReference>
<dbReference type="InterPro" id="IPR018484">
    <property type="entry name" value="FGGY_N"/>
</dbReference>
<comment type="similarity">
    <text evidence="1">Belongs to the FGGY kinase family.</text>
</comment>
<dbReference type="InterPro" id="IPR018485">
    <property type="entry name" value="FGGY_C"/>
</dbReference>
<keyword evidence="11" id="KW-1185">Reference proteome</keyword>
<evidence type="ECO:0000256" key="2">
    <source>
        <dbReference type="ARBA" id="ARBA00022679"/>
    </source>
</evidence>
<evidence type="ECO:0000259" key="9">
    <source>
        <dbReference type="Pfam" id="PF02782"/>
    </source>
</evidence>
<dbReference type="SUPFAM" id="SSF53067">
    <property type="entry name" value="Actin-like ATPase domain"/>
    <property type="match status" value="2"/>
</dbReference>
<dbReference type="InterPro" id="IPR043129">
    <property type="entry name" value="ATPase_NBD"/>
</dbReference>
<keyword evidence="6" id="KW-1015">Disulfide bond</keyword>
<keyword evidence="2" id="KW-0808">Transferase</keyword>
<organism evidence="10 11">
    <name type="scientific">Haloferula sargassicola</name>
    <dbReference type="NCBI Taxonomy" id="490096"/>
    <lineage>
        <taxon>Bacteria</taxon>
        <taxon>Pseudomonadati</taxon>
        <taxon>Verrucomicrobiota</taxon>
        <taxon>Verrucomicrobiia</taxon>
        <taxon>Verrucomicrobiales</taxon>
        <taxon>Verrucomicrobiaceae</taxon>
        <taxon>Haloferula</taxon>
    </lineage>
</organism>
<reference evidence="10 11" key="1">
    <citation type="submission" date="2024-02" db="EMBL/GenBank/DDBJ databases">
        <title>Haloferula sargassicola NBRC 104335.</title>
        <authorList>
            <person name="Ichikawa N."/>
            <person name="Katano-Makiyama Y."/>
            <person name="Hidaka K."/>
        </authorList>
    </citation>
    <scope>NUCLEOTIDE SEQUENCE [LARGE SCALE GENOMIC DNA]</scope>
    <source>
        <strain evidence="10 11">NBRC 104335</strain>
    </source>
</reference>
<evidence type="ECO:0000313" key="10">
    <source>
        <dbReference type="EMBL" id="GAA5483519.1"/>
    </source>
</evidence>
<dbReference type="CDD" id="cd07771">
    <property type="entry name" value="ASKHA_NBD_FGGY_RhaB-like"/>
    <property type="match status" value="1"/>
</dbReference>
<dbReference type="Gene3D" id="3.30.420.40">
    <property type="match status" value="2"/>
</dbReference>
<evidence type="ECO:0000313" key="11">
    <source>
        <dbReference type="Proteomes" id="UP001476282"/>
    </source>
</evidence>
<dbReference type="Proteomes" id="UP001476282">
    <property type="component" value="Unassembled WGS sequence"/>
</dbReference>
<evidence type="ECO:0000256" key="4">
    <source>
        <dbReference type="ARBA" id="ARBA00022777"/>
    </source>
</evidence>
<dbReference type="InterPro" id="IPR013449">
    <property type="entry name" value="Rhamnulokinase"/>
</dbReference>
<proteinExistence type="inferred from homology"/>
<feature type="domain" description="Carbohydrate kinase FGGY C-terminal" evidence="9">
    <location>
        <begin position="256"/>
        <end position="445"/>
    </location>
</feature>
<dbReference type="Pfam" id="PF00370">
    <property type="entry name" value="FGGY_N"/>
    <property type="match status" value="1"/>
</dbReference>
<evidence type="ECO:0000256" key="6">
    <source>
        <dbReference type="ARBA" id="ARBA00023157"/>
    </source>
</evidence>
<evidence type="ECO:0000256" key="5">
    <source>
        <dbReference type="ARBA" id="ARBA00022840"/>
    </source>
</evidence>
<sequence length="488" mass="52847">MPTFLSIDLGAGSGRVIAGSLVSGKIGLQEIHRFDNPGTDLPGGSFWDILGLFREIQEGLRLAASRFDDIVAIGIDTWGCDHGLLDAHGRLLGLPHQYRDPRHEGMPEKMHALMPEPELYRHTGITTNFYNSAVHLFAEKQLDSPALKNADRLLFIPDLIAYWLSGKMAVERTIASTSQLLDPATGEWSWKVIDAFGLPRRIFGKIVAPGTVLGPLREEVRRATGLGGVPVVASASHDTAAAVAGIPMEGGDQLWLSSGTWSIMGLETRQPIRSDAAFAARCCNELGVDGSVRFLKNIAGLWLIQECRRQWALEGADLGYAELVALADAAEPFRAFIDPDDPVFSAPGDMPGRIRDFCRRTSQCVPQSKGEVLRVATESLALKYRVVLDSFRQLSGKDFPRLHAGGGGIQNAALTQATADACGIEVLAGPVEATSCGNLIVQMIATGHLPDLAAGRRLIRGSFDFQTYQPRQSGDWEKALGRFRGILA</sequence>
<protein>
    <submittedName>
        <fullName evidence="10">Rhamnulokinase</fullName>
    </submittedName>
</protein>
<evidence type="ECO:0000256" key="3">
    <source>
        <dbReference type="ARBA" id="ARBA00022741"/>
    </source>
</evidence>
<keyword evidence="5" id="KW-0067">ATP-binding</keyword>
<dbReference type="EMBL" id="BAABRI010000015">
    <property type="protein sequence ID" value="GAA5483519.1"/>
    <property type="molecule type" value="Genomic_DNA"/>
</dbReference>
<dbReference type="RefSeq" id="WP_353567631.1">
    <property type="nucleotide sequence ID" value="NZ_BAABRI010000015.1"/>
</dbReference>
<gene>
    <name evidence="10" type="primary">rhaB</name>
    <name evidence="10" type="ORF">Hsar01_02752</name>
</gene>
<dbReference type="PANTHER" id="PTHR10196">
    <property type="entry name" value="SUGAR KINASE"/>
    <property type="match status" value="1"/>
</dbReference>